<dbReference type="CDD" id="cd00778">
    <property type="entry name" value="ProRS_core_arch_euk"/>
    <property type="match status" value="1"/>
</dbReference>
<dbReference type="Gene3D" id="3.30.930.10">
    <property type="entry name" value="Bira Bifunctional Protein, Domain 2"/>
    <property type="match status" value="1"/>
</dbReference>
<evidence type="ECO:0000256" key="6">
    <source>
        <dbReference type="ARBA" id="ARBA00022840"/>
    </source>
</evidence>
<dbReference type="SUPFAM" id="SSF55681">
    <property type="entry name" value="Class II aaRS and biotin synthetases"/>
    <property type="match status" value="1"/>
</dbReference>
<dbReference type="EC" id="6.1.1.15" evidence="11"/>
<evidence type="ECO:0000256" key="4">
    <source>
        <dbReference type="ARBA" id="ARBA00022598"/>
    </source>
</evidence>
<dbReference type="FunFam" id="3.30.110.30:FF:000005">
    <property type="entry name" value="Proline--tRNA ligase"/>
    <property type="match status" value="1"/>
</dbReference>
<comment type="catalytic activity">
    <reaction evidence="9 11">
        <text>tRNA(Pro) + L-proline + ATP = L-prolyl-tRNA(Pro) + AMP + diphosphate</text>
        <dbReference type="Rhea" id="RHEA:14305"/>
        <dbReference type="Rhea" id="RHEA-COMP:9700"/>
        <dbReference type="Rhea" id="RHEA-COMP:9702"/>
        <dbReference type="ChEBI" id="CHEBI:30616"/>
        <dbReference type="ChEBI" id="CHEBI:33019"/>
        <dbReference type="ChEBI" id="CHEBI:60039"/>
        <dbReference type="ChEBI" id="CHEBI:78442"/>
        <dbReference type="ChEBI" id="CHEBI:78532"/>
        <dbReference type="ChEBI" id="CHEBI:456215"/>
        <dbReference type="EC" id="6.1.1.15"/>
    </reaction>
</comment>
<dbReference type="PANTHER" id="PTHR43382">
    <property type="entry name" value="PROLYL-TRNA SYNTHETASE"/>
    <property type="match status" value="1"/>
</dbReference>
<keyword evidence="12" id="KW-0175">Coiled coil</keyword>
<evidence type="ECO:0000256" key="11">
    <source>
        <dbReference type="HAMAP-Rule" id="MF_01571"/>
    </source>
</evidence>
<name>A0A1M4U6H5_9CLOT</name>
<dbReference type="GO" id="GO:0005737">
    <property type="term" value="C:cytoplasm"/>
    <property type="evidence" value="ECO:0007669"/>
    <property type="project" value="UniProtKB-SubCell"/>
</dbReference>
<evidence type="ECO:0000313" key="15">
    <source>
        <dbReference type="Proteomes" id="UP000184423"/>
    </source>
</evidence>
<evidence type="ECO:0000256" key="9">
    <source>
        <dbReference type="ARBA" id="ARBA00047671"/>
    </source>
</evidence>
<keyword evidence="3 11" id="KW-0963">Cytoplasm</keyword>
<evidence type="ECO:0000256" key="2">
    <source>
        <dbReference type="ARBA" id="ARBA00011738"/>
    </source>
</evidence>
<comment type="similarity">
    <text evidence="10 11">Belongs to the class-II aminoacyl-tRNA synthetase family. ProS type 3 subfamily.</text>
</comment>
<dbReference type="GO" id="GO:0017101">
    <property type="term" value="C:aminoacyl-tRNA synthetase multienzyme complex"/>
    <property type="evidence" value="ECO:0007669"/>
    <property type="project" value="TreeGrafter"/>
</dbReference>
<dbReference type="InterPro" id="IPR004499">
    <property type="entry name" value="Pro-tRNA-ligase_IIa_arc-type"/>
</dbReference>
<evidence type="ECO:0000259" key="13">
    <source>
        <dbReference type="PROSITE" id="PS50862"/>
    </source>
</evidence>
<dbReference type="PANTHER" id="PTHR43382:SF2">
    <property type="entry name" value="BIFUNCTIONAL GLUTAMATE_PROLINE--TRNA LIGASE"/>
    <property type="match status" value="1"/>
</dbReference>
<dbReference type="GO" id="GO:0016740">
    <property type="term" value="F:transferase activity"/>
    <property type="evidence" value="ECO:0007669"/>
    <property type="project" value="UniProtKB-ARBA"/>
</dbReference>
<comment type="domain">
    <text evidence="11">Consists of three domains: the N-terminal catalytic domain, the anticodon-binding domain and the C-terminal extension.</text>
</comment>
<keyword evidence="7 11" id="KW-0648">Protein biosynthesis</keyword>
<protein>
    <recommendedName>
        <fullName evidence="11">Proline--tRNA ligase</fullName>
        <ecNumber evidence="11">6.1.1.15</ecNumber>
    </recommendedName>
    <alternativeName>
        <fullName evidence="11">Prolyl-tRNA synthetase</fullName>
        <shortName evidence="11">ProRS</shortName>
    </alternativeName>
</protein>
<dbReference type="GO" id="GO:0006433">
    <property type="term" value="P:prolyl-tRNA aminoacylation"/>
    <property type="evidence" value="ECO:0007669"/>
    <property type="project" value="UniProtKB-UniRule"/>
</dbReference>
<dbReference type="InterPro" id="IPR006195">
    <property type="entry name" value="aa-tRNA-synth_II"/>
</dbReference>
<dbReference type="FunFam" id="3.40.50.800:FF:000005">
    <property type="entry name" value="bifunctional glutamate/proline--tRNA ligase"/>
    <property type="match status" value="1"/>
</dbReference>
<dbReference type="RefSeq" id="WP_027309086.1">
    <property type="nucleotide sequence ID" value="NZ_FQVG01000006.1"/>
</dbReference>
<comment type="subunit">
    <text evidence="2 11">Homodimer.</text>
</comment>
<evidence type="ECO:0000256" key="8">
    <source>
        <dbReference type="ARBA" id="ARBA00023146"/>
    </source>
</evidence>
<dbReference type="InterPro" id="IPR016061">
    <property type="entry name" value="Pro-tRNA_ligase_II_C"/>
</dbReference>
<comment type="subcellular location">
    <subcellularLocation>
        <location evidence="1 11">Cytoplasm</location>
    </subcellularLocation>
</comment>
<dbReference type="Pfam" id="PF09180">
    <property type="entry name" value="ProRS-C_1"/>
    <property type="match status" value="1"/>
</dbReference>
<evidence type="ECO:0000256" key="10">
    <source>
        <dbReference type="ARBA" id="ARBA00060806"/>
    </source>
</evidence>
<feature type="coiled-coil region" evidence="12">
    <location>
        <begin position="370"/>
        <end position="397"/>
    </location>
</feature>
<dbReference type="InterPro" id="IPR036621">
    <property type="entry name" value="Anticodon-bd_dom_sf"/>
</dbReference>
<dbReference type="SMART" id="SM00946">
    <property type="entry name" value="ProRS-C_1"/>
    <property type="match status" value="1"/>
</dbReference>
<dbReference type="InterPro" id="IPR002316">
    <property type="entry name" value="Pro-tRNA-ligase_IIa"/>
</dbReference>
<dbReference type="EMBL" id="FQVG01000006">
    <property type="protein sequence ID" value="SHE52243.1"/>
    <property type="molecule type" value="Genomic_DNA"/>
</dbReference>
<keyword evidence="6 11" id="KW-0067">ATP-binding</keyword>
<keyword evidence="8 11" id="KW-0030">Aminoacyl-tRNA synthetase</keyword>
<feature type="domain" description="Aminoacyl-transfer RNA synthetases class-II family profile" evidence="13">
    <location>
        <begin position="46"/>
        <end position="288"/>
    </location>
</feature>
<dbReference type="Pfam" id="PF03129">
    <property type="entry name" value="HGTP_anticodon"/>
    <property type="match status" value="1"/>
</dbReference>
<keyword evidence="15" id="KW-1185">Reference proteome</keyword>
<accession>A0A1M4U6H5</accession>
<dbReference type="NCBIfam" id="TIGR00408">
    <property type="entry name" value="proS_fam_I"/>
    <property type="match status" value="1"/>
</dbReference>
<dbReference type="FunFam" id="3.30.930.10:FF:000023">
    <property type="entry name" value="Proline--tRNA ligase"/>
    <property type="match status" value="1"/>
</dbReference>
<dbReference type="GO" id="GO:0005524">
    <property type="term" value="F:ATP binding"/>
    <property type="evidence" value="ECO:0007669"/>
    <property type="project" value="UniProtKB-UniRule"/>
</dbReference>
<evidence type="ECO:0000256" key="12">
    <source>
        <dbReference type="SAM" id="Coils"/>
    </source>
</evidence>
<dbReference type="Proteomes" id="UP000184423">
    <property type="component" value="Unassembled WGS sequence"/>
</dbReference>
<evidence type="ECO:0000256" key="1">
    <source>
        <dbReference type="ARBA" id="ARBA00004496"/>
    </source>
</evidence>
<dbReference type="InterPro" id="IPR017449">
    <property type="entry name" value="Pro-tRNA_synth_II"/>
</dbReference>
<dbReference type="HAMAP" id="MF_01571">
    <property type="entry name" value="Pro_tRNA_synth_type3"/>
    <property type="match status" value="1"/>
</dbReference>
<evidence type="ECO:0000256" key="3">
    <source>
        <dbReference type="ARBA" id="ARBA00022490"/>
    </source>
</evidence>
<reference evidence="15" key="1">
    <citation type="submission" date="2016-11" db="EMBL/GenBank/DDBJ databases">
        <authorList>
            <person name="Varghese N."/>
            <person name="Submissions S."/>
        </authorList>
    </citation>
    <scope>NUCLEOTIDE SEQUENCE [LARGE SCALE GENOMIC DNA]</scope>
    <source>
        <strain evidence="15">DSM 10124</strain>
    </source>
</reference>
<keyword evidence="4 11" id="KW-0436">Ligase</keyword>
<dbReference type="AlphaFoldDB" id="A0A1M4U6H5"/>
<evidence type="ECO:0000313" key="14">
    <source>
        <dbReference type="EMBL" id="SHE52243.1"/>
    </source>
</evidence>
<dbReference type="Gene3D" id="3.30.110.30">
    <property type="entry name" value="C-terminal domain of ProRS"/>
    <property type="match status" value="1"/>
</dbReference>
<dbReference type="Gene3D" id="3.40.50.800">
    <property type="entry name" value="Anticodon-binding domain"/>
    <property type="match status" value="1"/>
</dbReference>
<dbReference type="PROSITE" id="PS50862">
    <property type="entry name" value="AA_TRNA_LIGASE_II"/>
    <property type="match status" value="1"/>
</dbReference>
<dbReference type="InterPro" id="IPR004154">
    <property type="entry name" value="Anticodon-bd"/>
</dbReference>
<evidence type="ECO:0000256" key="7">
    <source>
        <dbReference type="ARBA" id="ARBA00022917"/>
    </source>
</evidence>
<dbReference type="InterPro" id="IPR045864">
    <property type="entry name" value="aa-tRNA-synth_II/BPL/LPL"/>
</dbReference>
<proteinExistence type="inferred from homology"/>
<sequence length="480" mass="55421">MAKEKDKKLVEAITSMDEDFAQWYTDIVKKAELIDYSSVKGCMIIRPYGYAIWENIQRDLDARFKETGHENVYMPLFIPESLLRKEAEHVEGFAPEVAWVTHGGSEELAERLCVRPTSETLFCEHFSKIVQSYKDLPKLYNQWCSVVRWEKTTRPFLRTTEFLWQEGHTIHATAEEAEEETIRMLNIYAKHCEEVLAIPVIKGRKTEKEKFAGARATYTIESLMHDGKALQTGTSHFFGDNFAKAFNIRYLDKNGQLQYVYETSWGVTTRLIGAVIMVHGDDNGLKLPPRIAPIQVVIVPIAQHKEGVLDKANELKERLSKVVRVKLDDSDKMPGWKFAEYEMKGVPVRLEVGPKDIEKNQVVLVRRDTMEKISVSMDNLEQEVLRLLDDIHNNMLEMARKNRDEHTYVATNMEEFKDIVENKPGFIKAMWCGDRECEDKIKEETGATSRCIPFEQETLSDKCVCCGKIAKHMVYWGRAY</sequence>
<dbReference type="InterPro" id="IPR033721">
    <property type="entry name" value="ProRS_core_arch_euk"/>
</dbReference>
<dbReference type="InterPro" id="IPR002314">
    <property type="entry name" value="aa-tRNA-synt_IIb"/>
</dbReference>
<dbReference type="GO" id="GO:0004827">
    <property type="term" value="F:proline-tRNA ligase activity"/>
    <property type="evidence" value="ECO:0007669"/>
    <property type="project" value="UniProtKB-UniRule"/>
</dbReference>
<evidence type="ECO:0000256" key="5">
    <source>
        <dbReference type="ARBA" id="ARBA00022741"/>
    </source>
</evidence>
<keyword evidence="5 11" id="KW-0547">Nucleotide-binding</keyword>
<dbReference type="SUPFAM" id="SSF64586">
    <property type="entry name" value="C-terminal domain of ProRS"/>
    <property type="match status" value="1"/>
</dbReference>
<dbReference type="PRINTS" id="PR01046">
    <property type="entry name" value="TRNASYNTHPRO"/>
</dbReference>
<gene>
    <name evidence="11" type="primary">proS</name>
    <name evidence="14" type="ORF">SAMN02746091_00584</name>
</gene>
<dbReference type="Pfam" id="PF00587">
    <property type="entry name" value="tRNA-synt_2b"/>
    <property type="match status" value="1"/>
</dbReference>
<dbReference type="GO" id="GO:0140096">
    <property type="term" value="F:catalytic activity, acting on a protein"/>
    <property type="evidence" value="ECO:0007669"/>
    <property type="project" value="UniProtKB-ARBA"/>
</dbReference>
<dbReference type="SUPFAM" id="SSF52954">
    <property type="entry name" value="Class II aaRS ABD-related"/>
    <property type="match status" value="1"/>
</dbReference>
<organism evidence="14 15">
    <name type="scientific">Caloramator proteoclasticus DSM 10124</name>
    <dbReference type="NCBI Taxonomy" id="1121262"/>
    <lineage>
        <taxon>Bacteria</taxon>
        <taxon>Bacillati</taxon>
        <taxon>Bacillota</taxon>
        <taxon>Clostridia</taxon>
        <taxon>Eubacteriales</taxon>
        <taxon>Clostridiaceae</taxon>
        <taxon>Caloramator</taxon>
    </lineage>
</organism>
<dbReference type="CDD" id="cd00862">
    <property type="entry name" value="ProRS_anticodon_zinc"/>
    <property type="match status" value="1"/>
</dbReference>
<comment type="function">
    <text evidence="11">Catalyzes the attachment of proline to tRNA(Pro) in a two-step reaction: proline is first activated by ATP to form Pro-AMP and then transferred to the acceptor end of tRNA(Pro).</text>
</comment>